<dbReference type="GO" id="GO:0004514">
    <property type="term" value="F:nicotinate-nucleotide diphosphorylase (carboxylating) activity"/>
    <property type="evidence" value="ECO:0007669"/>
    <property type="project" value="UniProtKB-EC"/>
</dbReference>
<comment type="similarity">
    <text evidence="3 12">Belongs to the NadC/ModD family.</text>
</comment>
<keyword evidence="8 12" id="KW-0808">Transferase</keyword>
<dbReference type="SUPFAM" id="SSF54675">
    <property type="entry name" value="Nicotinate/Quinolinate PRTase N-terminal domain-like"/>
    <property type="match status" value="1"/>
</dbReference>
<comment type="function">
    <text evidence="1">Involved in the catabolism of quinolinic acid (QA).</text>
</comment>
<evidence type="ECO:0000259" key="15">
    <source>
        <dbReference type="Pfam" id="PF02749"/>
    </source>
</evidence>
<evidence type="ECO:0000256" key="9">
    <source>
        <dbReference type="ARBA" id="ARBA00033102"/>
    </source>
</evidence>
<dbReference type="PANTHER" id="PTHR32179">
    <property type="entry name" value="NICOTINATE-NUCLEOTIDE PYROPHOSPHORYLASE [CARBOXYLATING]"/>
    <property type="match status" value="1"/>
</dbReference>
<feature type="binding site" evidence="13">
    <location>
        <position position="99"/>
    </location>
    <ligand>
        <name>substrate</name>
    </ligand>
</feature>
<dbReference type="FunFam" id="3.20.20.70:FF:000030">
    <property type="entry name" value="Nicotinate-nucleotide pyrophosphorylase, carboxylating"/>
    <property type="match status" value="1"/>
</dbReference>
<dbReference type="CDD" id="cd01572">
    <property type="entry name" value="QPRTase"/>
    <property type="match status" value="1"/>
</dbReference>
<dbReference type="RefSeq" id="WP_074829930.1">
    <property type="nucleotide sequence ID" value="NZ_FOAT01000002.1"/>
</dbReference>
<dbReference type="PANTHER" id="PTHR32179:SF3">
    <property type="entry name" value="NICOTINATE-NUCLEOTIDE PYROPHOSPHORYLASE [CARBOXYLATING]"/>
    <property type="match status" value="1"/>
</dbReference>
<evidence type="ECO:0000256" key="4">
    <source>
        <dbReference type="ARBA" id="ARBA00011218"/>
    </source>
</evidence>
<keyword evidence="7 12" id="KW-0328">Glycosyltransferase</keyword>
<dbReference type="InterPro" id="IPR036068">
    <property type="entry name" value="Nicotinate_pribotase-like_C"/>
</dbReference>
<evidence type="ECO:0000313" key="16">
    <source>
        <dbReference type="EMBL" id="SEK44713.1"/>
    </source>
</evidence>
<gene>
    <name evidence="17" type="ORF">SAMN02910406_00321</name>
    <name evidence="16" type="ORF">SAMN05216469_102371</name>
</gene>
<feature type="binding site" evidence="13">
    <location>
        <begin position="240"/>
        <end position="242"/>
    </location>
    <ligand>
        <name>substrate</name>
    </ligand>
</feature>
<dbReference type="EC" id="2.4.2.19" evidence="5"/>
<evidence type="ECO:0000256" key="10">
    <source>
        <dbReference type="ARBA" id="ARBA00047445"/>
    </source>
</evidence>
<proteinExistence type="inferred from homology"/>
<evidence type="ECO:0000256" key="6">
    <source>
        <dbReference type="ARBA" id="ARBA00022642"/>
    </source>
</evidence>
<dbReference type="InterPro" id="IPR037128">
    <property type="entry name" value="Quinolinate_PRibosylTase_N_sf"/>
</dbReference>
<dbReference type="InterPro" id="IPR013785">
    <property type="entry name" value="Aldolase_TIM"/>
</dbReference>
<dbReference type="GO" id="GO:0005737">
    <property type="term" value="C:cytoplasm"/>
    <property type="evidence" value="ECO:0007669"/>
    <property type="project" value="TreeGrafter"/>
</dbReference>
<dbReference type="GO" id="GO:0009435">
    <property type="term" value="P:NAD+ biosynthetic process"/>
    <property type="evidence" value="ECO:0007669"/>
    <property type="project" value="UniProtKB-UniPathway"/>
</dbReference>
<dbReference type="InterPro" id="IPR002638">
    <property type="entry name" value="Quinolinate_PRibosylTrfase_C"/>
</dbReference>
<dbReference type="Proteomes" id="UP000182192">
    <property type="component" value="Unassembled WGS sequence"/>
</dbReference>
<evidence type="ECO:0000256" key="7">
    <source>
        <dbReference type="ARBA" id="ARBA00022676"/>
    </source>
</evidence>
<dbReference type="GO" id="GO:0034213">
    <property type="term" value="P:quinolinate catabolic process"/>
    <property type="evidence" value="ECO:0007669"/>
    <property type="project" value="TreeGrafter"/>
</dbReference>
<name>A0A1H7H2U9_RUMAL</name>
<dbReference type="Pfam" id="PF01729">
    <property type="entry name" value="QRPTase_C"/>
    <property type="match status" value="1"/>
</dbReference>
<protein>
    <recommendedName>
        <fullName evidence="11">Probable nicotinate-nucleotide pyrophosphorylase [carboxylating]</fullName>
        <ecNumber evidence="5">2.4.2.19</ecNumber>
    </recommendedName>
    <alternativeName>
        <fullName evidence="9">Quinolinate phosphoribosyltransferase [decarboxylating]</fullName>
    </alternativeName>
</protein>
<reference evidence="18 19" key="1">
    <citation type="submission" date="2016-10" db="EMBL/GenBank/DDBJ databases">
        <authorList>
            <person name="de Groot N.N."/>
        </authorList>
    </citation>
    <scope>NUCLEOTIDE SEQUENCE [LARGE SCALE GENOMIC DNA]</scope>
    <source>
        <strain evidence="17 18">AR67</strain>
        <strain evidence="16 19">KH2T6</strain>
    </source>
</reference>
<evidence type="ECO:0000256" key="11">
    <source>
        <dbReference type="ARBA" id="ARBA00069173"/>
    </source>
</evidence>
<dbReference type="EMBL" id="FOKQ01000002">
    <property type="protein sequence ID" value="SFB71919.1"/>
    <property type="molecule type" value="Genomic_DNA"/>
</dbReference>
<dbReference type="InterPro" id="IPR004393">
    <property type="entry name" value="NadC"/>
</dbReference>
<evidence type="ECO:0000256" key="5">
    <source>
        <dbReference type="ARBA" id="ARBA00011944"/>
    </source>
</evidence>
<evidence type="ECO:0000313" key="18">
    <source>
        <dbReference type="Proteomes" id="UP000182192"/>
    </source>
</evidence>
<keyword evidence="6" id="KW-0662">Pyridine nucleotide biosynthesis</keyword>
<feature type="binding site" evidence="13">
    <location>
        <position position="156"/>
    </location>
    <ligand>
        <name>substrate</name>
    </ligand>
</feature>
<evidence type="ECO:0000313" key="19">
    <source>
        <dbReference type="Proteomes" id="UP000186015"/>
    </source>
</evidence>
<feature type="binding site" evidence="13">
    <location>
        <position position="196"/>
    </location>
    <ligand>
        <name>substrate</name>
    </ligand>
</feature>
<dbReference type="PIRSF" id="PIRSF006250">
    <property type="entry name" value="NadC_ModD"/>
    <property type="match status" value="1"/>
</dbReference>
<dbReference type="FunFam" id="3.90.1170.20:FF:000001">
    <property type="entry name" value="Nicotinate-nucleotide diphosphorylase (Carboxylating)"/>
    <property type="match status" value="1"/>
</dbReference>
<dbReference type="eggNOG" id="COG0157">
    <property type="taxonomic scope" value="Bacteria"/>
</dbReference>
<evidence type="ECO:0000256" key="3">
    <source>
        <dbReference type="ARBA" id="ARBA00009400"/>
    </source>
</evidence>
<evidence type="ECO:0000256" key="2">
    <source>
        <dbReference type="ARBA" id="ARBA00004893"/>
    </source>
</evidence>
<comment type="subunit">
    <text evidence="4">Hexamer formed by 3 homodimers.</text>
</comment>
<feature type="domain" description="Quinolinate phosphoribosyl transferase N-terminal" evidence="15">
    <location>
        <begin position="24"/>
        <end position="109"/>
    </location>
</feature>
<feature type="binding site" evidence="13">
    <location>
        <begin position="132"/>
        <end position="134"/>
    </location>
    <ligand>
        <name>substrate</name>
    </ligand>
</feature>
<dbReference type="Proteomes" id="UP000186015">
    <property type="component" value="Unassembled WGS sequence"/>
</dbReference>
<accession>A0A1H7H2U9</accession>
<comment type="catalytic activity">
    <reaction evidence="10">
        <text>nicotinate beta-D-ribonucleotide + CO2 + diphosphate = quinolinate + 5-phospho-alpha-D-ribose 1-diphosphate + 2 H(+)</text>
        <dbReference type="Rhea" id="RHEA:12733"/>
        <dbReference type="ChEBI" id="CHEBI:15378"/>
        <dbReference type="ChEBI" id="CHEBI:16526"/>
        <dbReference type="ChEBI" id="CHEBI:29959"/>
        <dbReference type="ChEBI" id="CHEBI:33019"/>
        <dbReference type="ChEBI" id="CHEBI:57502"/>
        <dbReference type="ChEBI" id="CHEBI:58017"/>
        <dbReference type="EC" id="2.4.2.19"/>
    </reaction>
</comment>
<dbReference type="SUPFAM" id="SSF51690">
    <property type="entry name" value="Nicotinate/Quinolinate PRTase C-terminal domain-like"/>
    <property type="match status" value="1"/>
</dbReference>
<evidence type="ECO:0000259" key="14">
    <source>
        <dbReference type="Pfam" id="PF01729"/>
    </source>
</evidence>
<evidence type="ECO:0000256" key="1">
    <source>
        <dbReference type="ARBA" id="ARBA00003237"/>
    </source>
</evidence>
<evidence type="ECO:0000256" key="8">
    <source>
        <dbReference type="ARBA" id="ARBA00022679"/>
    </source>
</evidence>
<organism evidence="16 19">
    <name type="scientific">Ruminococcus albus</name>
    <dbReference type="NCBI Taxonomy" id="1264"/>
    <lineage>
        <taxon>Bacteria</taxon>
        <taxon>Bacillati</taxon>
        <taxon>Bacillota</taxon>
        <taxon>Clostridia</taxon>
        <taxon>Eubacteriales</taxon>
        <taxon>Oscillospiraceae</taxon>
        <taxon>Ruminococcus</taxon>
    </lineage>
</organism>
<dbReference type="UniPathway" id="UPA00253">
    <property type="reaction ID" value="UER00331"/>
</dbReference>
<dbReference type="InterPro" id="IPR027277">
    <property type="entry name" value="NadC/ModD"/>
</dbReference>
<evidence type="ECO:0000256" key="12">
    <source>
        <dbReference type="PIRNR" id="PIRNR006250"/>
    </source>
</evidence>
<comment type="pathway">
    <text evidence="2">Cofactor biosynthesis; NAD(+) biosynthesis; nicotinate D-ribonucleotide from quinolinate: step 1/1.</text>
</comment>
<feature type="binding site" evidence="13">
    <location>
        <position position="217"/>
    </location>
    <ligand>
        <name>substrate</name>
    </ligand>
</feature>
<dbReference type="InterPro" id="IPR022412">
    <property type="entry name" value="Quinolinate_PRibosylTrfase_N"/>
</dbReference>
<dbReference type="NCBIfam" id="TIGR00078">
    <property type="entry name" value="nadC"/>
    <property type="match status" value="1"/>
</dbReference>
<evidence type="ECO:0000313" key="17">
    <source>
        <dbReference type="EMBL" id="SFB71919.1"/>
    </source>
</evidence>
<dbReference type="Gene3D" id="3.90.1170.20">
    <property type="entry name" value="Quinolinate phosphoribosyl transferase, N-terminal domain"/>
    <property type="match status" value="1"/>
</dbReference>
<dbReference type="OrthoDB" id="9782546at2"/>
<dbReference type="Pfam" id="PF02749">
    <property type="entry name" value="QRPTase_N"/>
    <property type="match status" value="1"/>
</dbReference>
<dbReference type="Gene3D" id="3.20.20.70">
    <property type="entry name" value="Aldolase class I"/>
    <property type="match status" value="1"/>
</dbReference>
<dbReference type="AlphaFoldDB" id="A0A1H7H2U9"/>
<feature type="domain" description="Quinolinate phosphoribosyl transferase C-terminal" evidence="14">
    <location>
        <begin position="111"/>
        <end position="276"/>
    </location>
</feature>
<evidence type="ECO:0000256" key="13">
    <source>
        <dbReference type="PIRSR" id="PIRSR006250-1"/>
    </source>
</evidence>
<feature type="binding site" evidence="13">
    <location>
        <position position="166"/>
    </location>
    <ligand>
        <name>substrate</name>
    </ligand>
</feature>
<feature type="binding site" evidence="13">
    <location>
        <begin position="261"/>
        <end position="263"/>
    </location>
    <ligand>
        <name>substrate</name>
    </ligand>
</feature>
<sequence length="279" mass="30280">MRLMQFQIDDIIKTALLEDINYIDVTTDLLVSDDAVSTAKYVSKDEGVLCGIEVALRVFKLLDDRVSFRIFIHDGEVVQKGDIIAEITGPTRALLKGERTALNLVQHMSGIATATNKCVQLIAGTKASVADTRKTLPGLRAIQKYAVTVGGGKNHRYNLSDCAMLKDTHLDAYGSMTGAVNALREKVGHTVKIEVEVADMEMLKEALDLGVEIIMLDNMSNEEMAEAVKLTNGRALLEASGNVTEKTIRGIAETGVDIISLGALTHSVKAFDISMKMVK</sequence>
<dbReference type="EMBL" id="FOAT01000002">
    <property type="protein sequence ID" value="SEK44713.1"/>
    <property type="molecule type" value="Genomic_DNA"/>
</dbReference>